<keyword evidence="4" id="KW-1185">Reference proteome</keyword>
<feature type="chain" id="PRO_5042612013" description="GH16 domain-containing protein" evidence="1">
    <location>
        <begin position="18"/>
        <end position="429"/>
    </location>
</feature>
<dbReference type="GO" id="GO:0009251">
    <property type="term" value="P:glucan catabolic process"/>
    <property type="evidence" value="ECO:0007669"/>
    <property type="project" value="TreeGrafter"/>
</dbReference>
<dbReference type="InterPro" id="IPR000757">
    <property type="entry name" value="Beta-glucanase-like"/>
</dbReference>
<organism evidence="3 4">
    <name type="scientific">Cryptococcus depauperatus CBS 7841</name>
    <dbReference type="NCBI Taxonomy" id="1295531"/>
    <lineage>
        <taxon>Eukaryota</taxon>
        <taxon>Fungi</taxon>
        <taxon>Dikarya</taxon>
        <taxon>Basidiomycota</taxon>
        <taxon>Agaricomycotina</taxon>
        <taxon>Tremellomycetes</taxon>
        <taxon>Tremellales</taxon>
        <taxon>Cryptococcaceae</taxon>
        <taxon>Cryptococcus</taxon>
    </lineage>
</organism>
<dbReference type="GeneID" id="91085365"/>
<dbReference type="PANTHER" id="PTHR10963">
    <property type="entry name" value="GLYCOSYL HYDROLASE-RELATED"/>
    <property type="match status" value="1"/>
</dbReference>
<dbReference type="SUPFAM" id="SSF49899">
    <property type="entry name" value="Concanavalin A-like lectins/glucanases"/>
    <property type="match status" value="1"/>
</dbReference>
<dbReference type="InterPro" id="IPR050546">
    <property type="entry name" value="Glycosyl_Hydrlase_16"/>
</dbReference>
<reference evidence="3" key="3">
    <citation type="submission" date="2024-01" db="EMBL/GenBank/DDBJ databases">
        <authorList>
            <person name="Coelho M.A."/>
            <person name="David-Palma M."/>
            <person name="Shea T."/>
            <person name="Sun S."/>
            <person name="Cuomo C.A."/>
            <person name="Heitman J."/>
        </authorList>
    </citation>
    <scope>NUCLEOTIDE SEQUENCE</scope>
    <source>
        <strain evidence="3">CBS 7841</strain>
    </source>
</reference>
<dbReference type="KEGG" id="cdep:91085365"/>
<protein>
    <recommendedName>
        <fullName evidence="2">GH16 domain-containing protein</fullName>
    </recommendedName>
</protein>
<proteinExistence type="predicted"/>
<feature type="domain" description="GH16" evidence="2">
    <location>
        <begin position="99"/>
        <end position="379"/>
    </location>
</feature>
<sequence length="429" mass="47357">MLQKILLYALLLGEARGIALTSPSKTLQPFQPYRTLTLSPLFNHTTSRDAGALERRAKTVEETRMYSQRELAMWKREDRRALDWVLQIAYEGQTFFNGWDWFTETDPSHGLVNYVDASTAFSKGLAFWTKDGVPGIQVDHFQKTAVGGKRDSVRITTKSLFQGGLFIIDMALMPWGCGVWPAFWTLGYEGNWPETGEIDIVEGVQAMTNNQMSIHTTAGCALDDSTNSMYTGSLANRNCDSSKGGSGCSIVSDSASSFGMPFNAAGGGSFAMLWDNDGIKMWNWNRAAIPSDIAGEKPNPNAWGKPVAVWDKSICNIDSYFKSQVLILNINICGDWIWNTYSQFSYCPGTCQDYVADPSNLNNTIMLVNYVKVFQQAGRAAITQQAENVQNLTGAGGPVAKNGVRKSRQIDVITGICMGFCLFMASWLL</sequence>
<evidence type="ECO:0000313" key="3">
    <source>
        <dbReference type="EMBL" id="WVN85993.1"/>
    </source>
</evidence>
<feature type="signal peptide" evidence="1">
    <location>
        <begin position="1"/>
        <end position="17"/>
    </location>
</feature>
<gene>
    <name evidence="3" type="ORF">L203_101151</name>
</gene>
<dbReference type="Gene3D" id="2.60.120.200">
    <property type="match status" value="1"/>
</dbReference>
<evidence type="ECO:0000313" key="4">
    <source>
        <dbReference type="Proteomes" id="UP000094043"/>
    </source>
</evidence>
<dbReference type="EMBL" id="CP143784">
    <property type="protein sequence ID" value="WVN85993.1"/>
    <property type="molecule type" value="Genomic_DNA"/>
</dbReference>
<name>A0AAJ8LZ80_9TREE</name>
<dbReference type="PANTHER" id="PTHR10963:SF24">
    <property type="entry name" value="GLYCOSIDASE C21B10.07-RELATED"/>
    <property type="match status" value="1"/>
</dbReference>
<dbReference type="AlphaFoldDB" id="A0AAJ8LZ80"/>
<reference evidence="3" key="2">
    <citation type="journal article" date="2022" name="Elife">
        <title>Obligate sexual reproduction of a homothallic fungus closely related to the Cryptococcus pathogenic species complex.</title>
        <authorList>
            <person name="Passer A.R."/>
            <person name="Clancey S.A."/>
            <person name="Shea T."/>
            <person name="David-Palma M."/>
            <person name="Averette A.F."/>
            <person name="Boekhout T."/>
            <person name="Porcel B.M."/>
            <person name="Nowrousian M."/>
            <person name="Cuomo C.A."/>
            <person name="Sun S."/>
            <person name="Heitman J."/>
            <person name="Coelho M.A."/>
        </authorList>
    </citation>
    <scope>NUCLEOTIDE SEQUENCE</scope>
    <source>
        <strain evidence="3">CBS 7841</strain>
    </source>
</reference>
<dbReference type="RefSeq" id="XP_066066693.1">
    <property type="nucleotide sequence ID" value="XM_066210596.1"/>
</dbReference>
<dbReference type="FunFam" id="2.60.120.200:FF:000179">
    <property type="entry name" value="Unplaced genomic scaffold supercont1.19, whole genome shotgun sequence"/>
    <property type="match status" value="1"/>
</dbReference>
<dbReference type="Proteomes" id="UP000094043">
    <property type="component" value="Chromosome 1"/>
</dbReference>
<dbReference type="CDD" id="cd02181">
    <property type="entry name" value="GH16_fungal_Lam16A_glucanase"/>
    <property type="match status" value="1"/>
</dbReference>
<accession>A0AAJ8LZ80</accession>
<evidence type="ECO:0000259" key="2">
    <source>
        <dbReference type="PROSITE" id="PS51762"/>
    </source>
</evidence>
<dbReference type="InterPro" id="IPR013320">
    <property type="entry name" value="ConA-like_dom_sf"/>
</dbReference>
<reference evidence="3" key="1">
    <citation type="submission" date="2016-06" db="EMBL/GenBank/DDBJ databases">
        <authorList>
            <person name="Cuomo C."/>
            <person name="Litvintseva A."/>
            <person name="Heitman J."/>
            <person name="Chen Y."/>
            <person name="Sun S."/>
            <person name="Springer D."/>
            <person name="Dromer F."/>
            <person name="Young S."/>
            <person name="Zeng Q."/>
            <person name="Chapman S."/>
            <person name="Gujja S."/>
            <person name="Saif S."/>
            <person name="Birren B."/>
        </authorList>
    </citation>
    <scope>NUCLEOTIDE SEQUENCE</scope>
    <source>
        <strain evidence="3">CBS 7841</strain>
    </source>
</reference>
<evidence type="ECO:0000256" key="1">
    <source>
        <dbReference type="SAM" id="SignalP"/>
    </source>
</evidence>
<keyword evidence="1" id="KW-0732">Signal</keyword>
<dbReference type="Pfam" id="PF26113">
    <property type="entry name" value="GH16_XgeA"/>
    <property type="match status" value="1"/>
</dbReference>
<dbReference type="GO" id="GO:0004553">
    <property type="term" value="F:hydrolase activity, hydrolyzing O-glycosyl compounds"/>
    <property type="evidence" value="ECO:0007669"/>
    <property type="project" value="InterPro"/>
</dbReference>
<dbReference type="PROSITE" id="PS51762">
    <property type="entry name" value="GH16_2"/>
    <property type="match status" value="1"/>
</dbReference>